<dbReference type="InterPro" id="IPR036396">
    <property type="entry name" value="Cyt_P450_sf"/>
</dbReference>
<evidence type="ECO:0000256" key="2">
    <source>
        <dbReference type="ARBA" id="ARBA00010617"/>
    </source>
</evidence>
<keyword evidence="7 8" id="KW-0503">Monooxygenase</keyword>
<reference evidence="9 10" key="1">
    <citation type="submission" date="2021-01" db="EMBL/GenBank/DDBJ databases">
        <title>Genomics of switchgrass bacterial isolates.</title>
        <authorList>
            <person name="Shade A."/>
        </authorList>
    </citation>
    <scope>NUCLEOTIDE SEQUENCE [LARGE SCALE GENOMIC DNA]</scope>
    <source>
        <strain evidence="9 10">PvP111</strain>
    </source>
</reference>
<dbReference type="PANTHER" id="PTHR24286:SF24">
    <property type="entry name" value="LANOSTEROL 14-ALPHA DEMETHYLASE"/>
    <property type="match status" value="1"/>
</dbReference>
<proteinExistence type="inferred from homology"/>
<evidence type="ECO:0000256" key="7">
    <source>
        <dbReference type="ARBA" id="ARBA00023033"/>
    </source>
</evidence>
<name>A0ABS2KW01_9NOCA</name>
<keyword evidence="3 8" id="KW-0349">Heme</keyword>
<dbReference type="EMBL" id="JAFBBK010000001">
    <property type="protein sequence ID" value="MBM7416092.1"/>
    <property type="molecule type" value="Genomic_DNA"/>
</dbReference>
<dbReference type="InterPro" id="IPR017972">
    <property type="entry name" value="Cyt_P450_CS"/>
</dbReference>
<evidence type="ECO:0000313" key="10">
    <source>
        <dbReference type="Proteomes" id="UP000703038"/>
    </source>
</evidence>
<evidence type="ECO:0000256" key="4">
    <source>
        <dbReference type="ARBA" id="ARBA00022723"/>
    </source>
</evidence>
<dbReference type="InterPro" id="IPR002403">
    <property type="entry name" value="Cyt_P450_E_grp-IV"/>
</dbReference>
<evidence type="ECO:0000256" key="6">
    <source>
        <dbReference type="ARBA" id="ARBA00023004"/>
    </source>
</evidence>
<comment type="similarity">
    <text evidence="2 8">Belongs to the cytochrome P450 family.</text>
</comment>
<evidence type="ECO:0000256" key="1">
    <source>
        <dbReference type="ARBA" id="ARBA00001971"/>
    </source>
</evidence>
<keyword evidence="10" id="KW-1185">Reference proteome</keyword>
<evidence type="ECO:0000313" key="9">
    <source>
        <dbReference type="EMBL" id="MBM7416092.1"/>
    </source>
</evidence>
<dbReference type="SUPFAM" id="SSF48264">
    <property type="entry name" value="Cytochrome P450"/>
    <property type="match status" value="1"/>
</dbReference>
<comment type="cofactor">
    <cofactor evidence="1">
        <name>heme</name>
        <dbReference type="ChEBI" id="CHEBI:30413"/>
    </cofactor>
</comment>
<dbReference type="Proteomes" id="UP000703038">
    <property type="component" value="Unassembled WGS sequence"/>
</dbReference>
<accession>A0ABS2KW01</accession>
<sequence>MAHALAAPPLGSDLRPVMGSAGIPYVGRSMQYIRDPLALWRQQERRYGQVSWHTMAGRRVVLVLGADGCEEILTNRDKAFSNALGWRPLIGPFFDNGLMLMDLGEHRHHRRLLQQAFTKDRLASYAAAMEPLIARTVQEWDSSEHFEVYPAVKSLTLGLATEVFMGGVRDGDTRLDAVNKAFVDCVQAATSIVRLDVPGGRWRRGLKGRRFLEDFLRDYLPDRRRGDGRDLFSVLAHLEDDDGERFSDDAIIDHMIFLLMAAHDTSTITISTMVDQLGRHPEWQEECRRQSLAAGPDVSAPAARAGLTALDAVMKESLRMLAPLPTMARWTVRDTVIRGHHVPADVMVVATPHYTHHDPTYWSNPEVFDPTRFDGRALPHKFAWQPFGGGVHTCLGQFFSAIEITMVLHHLLRHHTWSVPADRATPIDFTSLPYPKDGQPVRLQRRS</sequence>
<dbReference type="Pfam" id="PF00067">
    <property type="entry name" value="p450"/>
    <property type="match status" value="1"/>
</dbReference>
<keyword evidence="4 8" id="KW-0479">Metal-binding</keyword>
<evidence type="ECO:0000256" key="8">
    <source>
        <dbReference type="RuleBase" id="RU000461"/>
    </source>
</evidence>
<comment type="caution">
    <text evidence="9">The sequence shown here is derived from an EMBL/GenBank/DDBJ whole genome shotgun (WGS) entry which is preliminary data.</text>
</comment>
<dbReference type="PRINTS" id="PR00465">
    <property type="entry name" value="EP450IV"/>
</dbReference>
<keyword evidence="6 8" id="KW-0408">Iron</keyword>
<keyword evidence="5 8" id="KW-0560">Oxidoreductase</keyword>
<dbReference type="Gene3D" id="1.10.630.10">
    <property type="entry name" value="Cytochrome P450"/>
    <property type="match status" value="1"/>
</dbReference>
<dbReference type="PANTHER" id="PTHR24286">
    <property type="entry name" value="CYTOCHROME P450 26"/>
    <property type="match status" value="1"/>
</dbReference>
<gene>
    <name evidence="9" type="ORF">JOE42_002825</name>
</gene>
<dbReference type="PROSITE" id="PS00086">
    <property type="entry name" value="CYTOCHROME_P450"/>
    <property type="match status" value="1"/>
</dbReference>
<evidence type="ECO:0000256" key="3">
    <source>
        <dbReference type="ARBA" id="ARBA00022617"/>
    </source>
</evidence>
<organism evidence="9 10">
    <name type="scientific">Rhodococcoides corynebacterioides</name>
    <dbReference type="NCBI Taxonomy" id="53972"/>
    <lineage>
        <taxon>Bacteria</taxon>
        <taxon>Bacillati</taxon>
        <taxon>Actinomycetota</taxon>
        <taxon>Actinomycetes</taxon>
        <taxon>Mycobacteriales</taxon>
        <taxon>Nocardiaceae</taxon>
        <taxon>Rhodococcoides</taxon>
    </lineage>
</organism>
<dbReference type="RefSeq" id="WP_204868984.1">
    <property type="nucleotide sequence ID" value="NZ_JAFBBK010000001.1"/>
</dbReference>
<evidence type="ECO:0000256" key="5">
    <source>
        <dbReference type="ARBA" id="ARBA00023002"/>
    </source>
</evidence>
<protein>
    <submittedName>
        <fullName evidence="9">Cytochrome P450</fullName>
    </submittedName>
</protein>
<dbReference type="InterPro" id="IPR001128">
    <property type="entry name" value="Cyt_P450"/>
</dbReference>